<evidence type="ECO:0000256" key="4">
    <source>
        <dbReference type="ARBA" id="ARBA00023136"/>
    </source>
</evidence>
<evidence type="ECO:0000256" key="1">
    <source>
        <dbReference type="ARBA" id="ARBA00004442"/>
    </source>
</evidence>
<dbReference type="Gene3D" id="1.25.40.390">
    <property type="match status" value="1"/>
</dbReference>
<comment type="similarity">
    <text evidence="2">Belongs to the SusD family.</text>
</comment>
<dbReference type="EMBL" id="FUYV01000001">
    <property type="protein sequence ID" value="SKB32974.1"/>
    <property type="molecule type" value="Genomic_DNA"/>
</dbReference>
<organism evidence="8 9">
    <name type="scientific">Alkalitalea saponilacus</name>
    <dbReference type="NCBI Taxonomy" id="889453"/>
    <lineage>
        <taxon>Bacteria</taxon>
        <taxon>Pseudomonadati</taxon>
        <taxon>Bacteroidota</taxon>
        <taxon>Bacteroidia</taxon>
        <taxon>Marinilabiliales</taxon>
        <taxon>Marinilabiliaceae</taxon>
        <taxon>Alkalitalea</taxon>
    </lineage>
</organism>
<comment type="subcellular location">
    <subcellularLocation>
        <location evidence="1">Cell outer membrane</location>
    </subcellularLocation>
</comment>
<evidence type="ECO:0000256" key="5">
    <source>
        <dbReference type="ARBA" id="ARBA00023237"/>
    </source>
</evidence>
<evidence type="ECO:0000259" key="7">
    <source>
        <dbReference type="Pfam" id="PF14322"/>
    </source>
</evidence>
<evidence type="ECO:0000256" key="3">
    <source>
        <dbReference type="ARBA" id="ARBA00022729"/>
    </source>
</evidence>
<proteinExistence type="inferred from homology"/>
<dbReference type="STRING" id="889453.SAMN03080601_00214"/>
<dbReference type="Pfam" id="PF14322">
    <property type="entry name" value="SusD-like_3"/>
    <property type="match status" value="1"/>
</dbReference>
<feature type="domain" description="RagB/SusD" evidence="6">
    <location>
        <begin position="312"/>
        <end position="581"/>
    </location>
</feature>
<gene>
    <name evidence="8" type="ORF">SAMN03080601_00214</name>
</gene>
<evidence type="ECO:0000313" key="9">
    <source>
        <dbReference type="Proteomes" id="UP000191055"/>
    </source>
</evidence>
<dbReference type="Pfam" id="PF07980">
    <property type="entry name" value="SusD_RagB"/>
    <property type="match status" value="1"/>
</dbReference>
<dbReference type="InterPro" id="IPR011990">
    <property type="entry name" value="TPR-like_helical_dom_sf"/>
</dbReference>
<dbReference type="InterPro" id="IPR012944">
    <property type="entry name" value="SusD_RagB_dom"/>
</dbReference>
<evidence type="ECO:0000259" key="6">
    <source>
        <dbReference type="Pfam" id="PF07980"/>
    </source>
</evidence>
<dbReference type="Proteomes" id="UP000191055">
    <property type="component" value="Unassembled WGS sequence"/>
</dbReference>
<sequence>MFALAVLLIPGFSACDDFLDKEYDASLSEEKVFGNERLTRQFLTNIYTNLPDGIGVFGDFQFQSASRDAMTDNATTWWGLHWYNMVNNDSYTATNHPMLGFWNTNFSGIRKANQFLRNIDPNVIQNQSLAGDDNNLYDRYRAEAILLRAMFHFELVAYFGDAPILDDIVLDMDNQEQMNMVRQPAAEVLKWVAEQCDLVKDLLPFRYSSSGNWGRVSGATAYALKSRALLYRASNFHNPNGMTAWWQEAADAAKAFIDKNAQQSNPFALYNSYERMFYEAPYLNDEIILSRSIWNTNAIETQVLPPGFPGMNGKTNPSQNLVDAFEMANGRFIWEDESGYDPNNPYVDRDPRFYATVLYHGAMWGREDLGQRRAIDVHMNNANEKGIDYEGSNGGTLTGYYMRKFVNPNVDFENLGVFPHAWIIYRYAEILLNYAEALNEAQGPVSDVHWAINQVRARVDMPELPSGLSQEDMRKRIRNERRVELCFEDHRFFDLRRWRAYDGRTYESELAQYQIDGRFDNKLLVIGGVNVRRAGAITRYNRMVVSERGGRRVFNVPKNYLFPVPYNETIKSPNLGQNPGWSIEE</sequence>
<dbReference type="GO" id="GO:0009279">
    <property type="term" value="C:cell outer membrane"/>
    <property type="evidence" value="ECO:0007669"/>
    <property type="project" value="UniProtKB-SubCell"/>
</dbReference>
<name>A0A1T5ADC6_9BACT</name>
<keyword evidence="9" id="KW-1185">Reference proteome</keyword>
<dbReference type="InterPro" id="IPR033985">
    <property type="entry name" value="SusD-like_N"/>
</dbReference>
<reference evidence="8 9" key="1">
    <citation type="submission" date="2017-02" db="EMBL/GenBank/DDBJ databases">
        <authorList>
            <person name="Peterson S.W."/>
        </authorList>
    </citation>
    <scope>NUCLEOTIDE SEQUENCE [LARGE SCALE GENOMIC DNA]</scope>
    <source>
        <strain evidence="8 9">DSM 24412</strain>
    </source>
</reference>
<dbReference type="AlphaFoldDB" id="A0A1T5ADC6"/>
<evidence type="ECO:0000256" key="2">
    <source>
        <dbReference type="ARBA" id="ARBA00006275"/>
    </source>
</evidence>
<accession>A0A1T5ADC6</accession>
<protein>
    <submittedName>
        <fullName evidence="8">Starch-binding associating with outer membrane</fullName>
    </submittedName>
</protein>
<dbReference type="SUPFAM" id="SSF48452">
    <property type="entry name" value="TPR-like"/>
    <property type="match status" value="1"/>
</dbReference>
<keyword evidence="5" id="KW-0998">Cell outer membrane</keyword>
<feature type="domain" description="SusD-like N-terminal" evidence="7">
    <location>
        <begin position="17"/>
        <end position="228"/>
    </location>
</feature>
<evidence type="ECO:0000313" key="8">
    <source>
        <dbReference type="EMBL" id="SKB32974.1"/>
    </source>
</evidence>
<keyword evidence="4" id="KW-0472">Membrane</keyword>
<keyword evidence="3" id="KW-0732">Signal</keyword>